<evidence type="ECO:0000256" key="1">
    <source>
        <dbReference type="SAM" id="SignalP"/>
    </source>
</evidence>
<dbReference type="EMBL" id="QJSX01000010">
    <property type="protein sequence ID" value="PYE53158.1"/>
    <property type="molecule type" value="Genomic_DNA"/>
</dbReference>
<dbReference type="InterPro" id="IPR015915">
    <property type="entry name" value="Kelch-typ_b-propeller"/>
</dbReference>
<dbReference type="Proteomes" id="UP000248326">
    <property type="component" value="Unassembled WGS sequence"/>
</dbReference>
<gene>
    <name evidence="2" type="ORF">DES52_110142</name>
</gene>
<evidence type="ECO:0000313" key="3">
    <source>
        <dbReference type="Proteomes" id="UP000248326"/>
    </source>
</evidence>
<dbReference type="SMART" id="SM00612">
    <property type="entry name" value="Kelch"/>
    <property type="match status" value="6"/>
</dbReference>
<dbReference type="SUPFAM" id="SSF117281">
    <property type="entry name" value="Kelch motif"/>
    <property type="match status" value="1"/>
</dbReference>
<proteinExistence type="predicted"/>
<accession>A0A318S3S0</accession>
<dbReference type="SUPFAM" id="SSF50969">
    <property type="entry name" value="YVTN repeat-like/Quinoprotein amine dehydrogenase"/>
    <property type="match status" value="1"/>
</dbReference>
<evidence type="ECO:0000313" key="2">
    <source>
        <dbReference type="EMBL" id="PYE53158.1"/>
    </source>
</evidence>
<sequence length="645" mass="67029">MRRAALLLTVLLAACGAPPSTLTPPAPIASAPSANITAYGVVQFTVGGAIDPQAVSSTTIGGFTFTRGATTTYEDGTYRYVNTEYTVQNTSTVPRSNVTLLAAGASNTIPGTPWRSFRLADGTLVDGISNPALAADLAKQVRPTHGTTGAATPDLGVVRASFQAYQEADVTPLTGKSGVTNAFPWGFVTTKAGGNRTLQAGQSGTFTLSVRAPKSTNVTGFTLSMVAVTDTAVRTTRDLLERASDPTGSATTARSSSLRSTNGGVTVEVVRLPADPGVSSCTGCTTVSVSNLRLTGTSGAPTSFLLTPPAFQAGPSAIMVHRQHTATLLPNGKVLLTGGSNEQTATELYDPATNTFVAGPNMTVNRREHTATLLPNGKVLIAGGFHIGDPYASRATDLYDPVTNTITPGPTLTVGRYDHSATLLQNGKVLIASGQGLGGTILTSTELYDPNTNTVTPGPTTIAARYSHTATLLPDGKVLIVGGDGTNGRRWNTTELYDPATNTFAFGPTMSTGRTVHTATLLPNGKVLIAGGVGDDYLRTTDMYDPLTNTLSRGPDMNSIHTWHTATLLPDGKVLMLGGITVDSAYNEFLQEVTESYDPGANNFTVGPNILRARSFHTATLLSNGNVLVAGGYNGDATTELYVHP</sequence>
<dbReference type="InterPro" id="IPR006652">
    <property type="entry name" value="Kelch_1"/>
</dbReference>
<dbReference type="InterPro" id="IPR037293">
    <property type="entry name" value="Gal_Oxidase_central_sf"/>
</dbReference>
<keyword evidence="1" id="KW-0732">Signal</keyword>
<feature type="chain" id="PRO_5016327448" evidence="1">
    <location>
        <begin position="23"/>
        <end position="645"/>
    </location>
</feature>
<dbReference type="Gene3D" id="2.130.10.80">
    <property type="entry name" value="Galactose oxidase/kelch, beta-propeller"/>
    <property type="match status" value="4"/>
</dbReference>
<organism evidence="2 3">
    <name type="scientific">Deinococcus yavapaiensis KR-236</name>
    <dbReference type="NCBI Taxonomy" id="694435"/>
    <lineage>
        <taxon>Bacteria</taxon>
        <taxon>Thermotogati</taxon>
        <taxon>Deinococcota</taxon>
        <taxon>Deinococci</taxon>
        <taxon>Deinococcales</taxon>
        <taxon>Deinococcaceae</taxon>
        <taxon>Deinococcus</taxon>
    </lineage>
</organism>
<dbReference type="PANTHER" id="PTHR45632:SF17">
    <property type="entry name" value="KELCH-LIKE PROTEIN 31"/>
    <property type="match status" value="1"/>
</dbReference>
<dbReference type="RefSeq" id="WP_110887362.1">
    <property type="nucleotide sequence ID" value="NZ_QJSX01000010.1"/>
</dbReference>
<feature type="signal peptide" evidence="1">
    <location>
        <begin position="1"/>
        <end position="22"/>
    </location>
</feature>
<name>A0A318S3S0_9DEIO</name>
<dbReference type="OrthoDB" id="8673369at2"/>
<dbReference type="InterPro" id="IPR011044">
    <property type="entry name" value="Quino_amine_DH_bsu"/>
</dbReference>
<dbReference type="PANTHER" id="PTHR45632">
    <property type="entry name" value="LD33804P"/>
    <property type="match status" value="1"/>
</dbReference>
<reference evidence="2 3" key="1">
    <citation type="submission" date="2018-06" db="EMBL/GenBank/DDBJ databases">
        <title>Genomic Encyclopedia of Type Strains, Phase IV (KMG-IV): sequencing the most valuable type-strain genomes for metagenomic binning, comparative biology and taxonomic classification.</title>
        <authorList>
            <person name="Goeker M."/>
        </authorList>
    </citation>
    <scope>NUCLEOTIDE SEQUENCE [LARGE SCALE GENOMIC DNA]</scope>
    <source>
        <strain evidence="2 3">DSM 18048</strain>
    </source>
</reference>
<comment type="caution">
    <text evidence="2">The sequence shown here is derived from an EMBL/GenBank/DDBJ whole genome shotgun (WGS) entry which is preliminary data.</text>
</comment>
<dbReference type="PROSITE" id="PS51257">
    <property type="entry name" value="PROKAR_LIPOPROTEIN"/>
    <property type="match status" value="1"/>
</dbReference>
<dbReference type="Pfam" id="PF01344">
    <property type="entry name" value="Kelch_1"/>
    <property type="match status" value="2"/>
</dbReference>
<keyword evidence="3" id="KW-1185">Reference proteome</keyword>
<dbReference type="AlphaFoldDB" id="A0A318S3S0"/>
<protein>
    <submittedName>
        <fullName evidence="2">Galactose oxidase-like protein</fullName>
    </submittedName>
</protein>